<reference evidence="2" key="5">
    <citation type="journal article" date="2008" name="Nucleic Acids Res.">
        <title>The Rice Annotation Project Database (RAP-DB): 2008 update.</title>
        <authorList>
            <consortium name="The Rice Annotation Project (RAP)"/>
            <person name="Tanaka T."/>
            <person name="Antonio B.A."/>
            <person name="Kikuchi S."/>
            <person name="Matsumoto T."/>
            <person name="Nagamura Y."/>
            <person name="Numa H."/>
            <person name="Sakai H."/>
            <person name="Wu J."/>
            <person name="Itoh T."/>
            <person name="Sasaki T."/>
            <person name="Aono R."/>
            <person name="Fujii Y."/>
            <person name="Habara T."/>
            <person name="Harada E."/>
            <person name="Kanno M."/>
            <person name="Kawahara Y."/>
            <person name="Kawashima H."/>
            <person name="Kubooka H."/>
            <person name="Matsuya A."/>
            <person name="Nakaoka H."/>
            <person name="Saichi N."/>
            <person name="Sanbonmatsu R."/>
            <person name="Sato Y."/>
            <person name="Shinso Y."/>
            <person name="Suzuki M."/>
            <person name="Takeda J."/>
            <person name="Tanino M."/>
            <person name="Todokoro F."/>
            <person name="Yamaguchi K."/>
            <person name="Yamamoto N."/>
            <person name="Yamasaki C."/>
            <person name="Imanishi T."/>
            <person name="Okido T."/>
            <person name="Tada M."/>
            <person name="Ikeo K."/>
            <person name="Tateno Y."/>
            <person name="Gojobori T."/>
            <person name="Lin Y.C."/>
            <person name="Wei F.J."/>
            <person name="Hsing Y.I."/>
            <person name="Zhao Q."/>
            <person name="Han B."/>
            <person name="Kramer M.R."/>
            <person name="McCombie R.W."/>
            <person name="Lonsdale D."/>
            <person name="O'Donovan C.C."/>
            <person name="Whitfield E.J."/>
            <person name="Apweiler R."/>
            <person name="Koyanagi K.O."/>
            <person name="Khurana J.P."/>
            <person name="Raghuvanshi S."/>
            <person name="Singh N.K."/>
            <person name="Tyagi A.K."/>
            <person name="Haberer G."/>
            <person name="Fujisawa M."/>
            <person name="Hosokawa S."/>
            <person name="Ito Y."/>
            <person name="Ikawa H."/>
            <person name="Shibata M."/>
            <person name="Yamamoto M."/>
            <person name="Bruskiewich R.M."/>
            <person name="Hoen D.R."/>
            <person name="Bureau TE."/>
            <person name="Namiki N."/>
            <person name="Ohyanagi H."/>
            <person name="Sakai Y."/>
            <person name="Nobushima S."/>
            <person name="Sakata K."/>
            <person name="Barrero R.A."/>
            <person name="Sato Y."/>
            <person name="Souvorov A."/>
            <person name="Smith-White B."/>
            <person name="Tatusova T."/>
            <person name="An S."/>
            <person name="An G."/>
            <person name="OOta S."/>
            <person name="Fuks G."/>
            <person name="Messing J."/>
            <person name="Christie K.R."/>
            <person name="Lieberherr D."/>
            <person name="Kim H."/>
            <person name="Zuccolo A."/>
            <person name="Wing R.A."/>
            <person name="Nobuta K."/>
            <person name="Green P.J."/>
            <person name="Lu C."/>
            <person name="Meyers BC."/>
            <person name="Chaparro C."/>
            <person name="Piegu B."/>
            <person name="Panaud O."/>
            <person name="Echeverria M."/>
        </authorList>
    </citation>
    <scope>NUCLEOTIDE SEQUENCE</scope>
</reference>
<reference evidence="2" key="7">
    <citation type="submission" date="2012-08" db="EMBL/GenBank/DDBJ databases">
        <title>Oryza sativa nipponbare(GA3) genomic DNA, chromosome 5.</title>
        <authorList>
            <consortium name="IRGSP(International Rice Genome Sequencing Project)"/>
        </authorList>
    </citation>
    <scope>NUCLEOTIDE SEQUENCE</scope>
</reference>
<reference evidence="1" key="1">
    <citation type="submission" date="2004-09" db="EMBL/GenBank/DDBJ databases">
        <title>Oryza sativa PAC P0681D04 genomic sequence.</title>
        <authorList>
            <person name="Chow T.-Y."/>
            <person name="Hsing Y.-I.C."/>
            <person name="Chen C.-S."/>
            <person name="Chen H.-H."/>
            <person name="Liu S.-M."/>
            <person name="Chao Y.-T."/>
            <person name="Chang S.-J."/>
            <person name="Chen H.-C."/>
            <person name="Chen S.-K."/>
            <person name="Chen T.-R."/>
            <person name="Chen Y.-L."/>
            <person name="Cheng C.-H."/>
            <person name="Chung C.-I."/>
            <person name="Han S.-Y."/>
            <person name="Hsiao S.-H."/>
            <person name="Hsiung J.-N."/>
            <person name="Hsu C.-H."/>
            <person name="Huang J.-J."/>
            <person name="Kau P.-I."/>
            <person name="Lee M.-C."/>
            <person name="Leu H.-L."/>
            <person name="Li Y.-F."/>
            <person name="Lin S.-J."/>
            <person name="Lin Y.-C."/>
            <person name="Wu S.-W."/>
            <person name="Yu C.-Y."/>
            <person name="Yu S.-W."/>
            <person name="Wu H.-P."/>
            <person name="Shaw J.-F."/>
        </authorList>
    </citation>
    <scope>NUCLEOTIDE SEQUENCE</scope>
</reference>
<evidence type="ECO:0000313" key="2">
    <source>
        <dbReference type="EMBL" id="BAH92987.1"/>
    </source>
</evidence>
<dbReference type="Proteomes" id="UP000000763">
    <property type="component" value="Chromosome 5"/>
</dbReference>
<dbReference type="AlphaFoldDB" id="Q688P8"/>
<evidence type="ECO:0000313" key="3">
    <source>
        <dbReference type="Proteomes" id="UP000000763"/>
    </source>
</evidence>
<gene>
    <name evidence="2" type="ordered locus">Os05g0193600</name>
    <name evidence="1" type="ORF">P0681D04.9</name>
</gene>
<reference evidence="2" key="3">
    <citation type="journal article" date="2006" name="Nucleic Acids Res.">
        <title>The Rice Annotation Project Database (RAP-DB): hub for Oryza sativa ssp. japonica genome information.</title>
        <authorList>
            <person name="Ohyanagi H."/>
            <person name="Tanaka T."/>
            <person name="Sakai H."/>
            <person name="Shigemoto Y."/>
            <person name="Yamaguchi K."/>
            <person name="Habara T."/>
            <person name="Fujii Y."/>
            <person name="Antonio B.A."/>
            <person name="Nagamura Y."/>
            <person name="Imanishi T."/>
            <person name="Ikeo K."/>
            <person name="Itoh T."/>
            <person name="Gojobori T."/>
            <person name="Sasaki T."/>
        </authorList>
    </citation>
    <scope>NUCLEOTIDE SEQUENCE</scope>
</reference>
<reference evidence="3" key="6">
    <citation type="journal article" date="2008" name="Nucleic Acids Res.">
        <title>The rice annotation project database (RAP-DB): 2008 update.</title>
        <authorList>
            <consortium name="The rice annotation project (RAP)"/>
        </authorList>
    </citation>
    <scope>GENOME REANNOTATION</scope>
    <source>
        <strain evidence="3">cv. Nipponbare</strain>
    </source>
</reference>
<proteinExistence type="predicted"/>
<name>Q688P8_ORYSJ</name>
<sequence>MVVRTQLTRTEKELVRSCPRICQLYNCLCTSFAHILLRLSFFCHAGTEDHKINSNRKSHFIDND</sequence>
<dbReference type="KEGG" id="dosa:Os05g0193600"/>
<protein>
    <submittedName>
        <fullName evidence="2">Os05g0193600 protein</fullName>
    </submittedName>
</protein>
<reference evidence="2" key="8">
    <citation type="submission" date="2012-08" db="EMBL/GenBank/DDBJ databases">
        <title>The Second Rice Annotation Project Meeting (RAP2).</title>
        <authorList>
            <consortium name="The Rice Annotation Project (RAP)"/>
        </authorList>
    </citation>
    <scope>NUCLEOTIDE SEQUENCE</scope>
</reference>
<dbReference type="EMBL" id="AC130730">
    <property type="protein sequence ID" value="AAU10827.1"/>
    <property type="molecule type" value="Genomic_DNA"/>
</dbReference>
<evidence type="ECO:0000313" key="1">
    <source>
        <dbReference type="EMBL" id="AAU10827.1"/>
    </source>
</evidence>
<dbReference type="EMBL" id="AP008211">
    <property type="protein sequence ID" value="BAH92987.1"/>
    <property type="molecule type" value="Genomic_DNA"/>
</dbReference>
<reference evidence="2 3" key="2">
    <citation type="journal article" date="2005" name="Nature">
        <title>The map-based sequence of the rice genome.</title>
        <authorList>
            <consortium name="International rice genome sequencing project (IRGSP)"/>
            <person name="Matsumoto T."/>
            <person name="Wu J."/>
            <person name="Kanamori H."/>
            <person name="Katayose Y."/>
            <person name="Fujisawa M."/>
            <person name="Namiki N."/>
            <person name="Mizuno H."/>
            <person name="Yamamoto K."/>
            <person name="Antonio B.A."/>
            <person name="Baba T."/>
            <person name="Sakata K."/>
            <person name="Nagamura Y."/>
            <person name="Aoki H."/>
            <person name="Arikawa K."/>
            <person name="Arita K."/>
            <person name="Bito T."/>
            <person name="Chiden Y."/>
            <person name="Fujitsuka N."/>
            <person name="Fukunaka R."/>
            <person name="Hamada M."/>
            <person name="Harada C."/>
            <person name="Hayashi A."/>
            <person name="Hijishita S."/>
            <person name="Honda M."/>
            <person name="Hosokawa S."/>
            <person name="Ichikawa Y."/>
            <person name="Idonuma A."/>
            <person name="Iijima M."/>
            <person name="Ikeda M."/>
            <person name="Ikeno M."/>
            <person name="Ito K."/>
            <person name="Ito S."/>
            <person name="Ito T."/>
            <person name="Ito Y."/>
            <person name="Ito Y."/>
            <person name="Iwabuchi A."/>
            <person name="Kamiya K."/>
            <person name="Karasawa W."/>
            <person name="Kurita K."/>
            <person name="Katagiri S."/>
            <person name="Kikuta A."/>
            <person name="Kobayashi H."/>
            <person name="Kobayashi N."/>
            <person name="Machita K."/>
            <person name="Maehara T."/>
            <person name="Masukawa M."/>
            <person name="Mizubayashi T."/>
            <person name="Mukai Y."/>
            <person name="Nagasaki H."/>
            <person name="Nagata Y."/>
            <person name="Naito S."/>
            <person name="Nakashima M."/>
            <person name="Nakama Y."/>
            <person name="Nakamichi Y."/>
            <person name="Nakamura M."/>
            <person name="Meguro A."/>
            <person name="Negishi M."/>
            <person name="Ohta I."/>
            <person name="Ohta T."/>
            <person name="Okamoto M."/>
            <person name="Ono N."/>
            <person name="Saji S."/>
            <person name="Sakaguchi M."/>
            <person name="Sakai K."/>
            <person name="Shibata M."/>
            <person name="Shimokawa T."/>
            <person name="Song J."/>
            <person name="Takazaki Y."/>
            <person name="Terasawa K."/>
            <person name="Tsugane M."/>
            <person name="Tsuji K."/>
            <person name="Ueda S."/>
            <person name="Waki K."/>
            <person name="Yamagata H."/>
            <person name="Yamamoto M."/>
            <person name="Yamamoto S."/>
            <person name="Yamane H."/>
            <person name="Yoshiki S."/>
            <person name="Yoshihara R."/>
            <person name="Yukawa K."/>
            <person name="Zhong H."/>
            <person name="Yano M."/>
            <person name="Yuan Q."/>
            <person name="Ouyang S."/>
            <person name="Liu J."/>
            <person name="Jones K.M."/>
            <person name="Gansberger K."/>
            <person name="Moffat K."/>
            <person name="Hill J."/>
            <person name="Bera J."/>
            <person name="Fadrosh D."/>
            <person name="Jin S."/>
            <person name="Johri S."/>
            <person name="Kim M."/>
            <person name="Overton L."/>
            <person name="Reardon M."/>
            <person name="Tsitrin T."/>
            <person name="Vuong H."/>
            <person name="Weaver B."/>
            <person name="Ciecko A."/>
            <person name="Tallon L."/>
            <person name="Jackson J."/>
            <person name="Pai G."/>
            <person name="Aken S.V."/>
            <person name="Utterback T."/>
            <person name="Reidmuller S."/>
            <person name="Feldblyum T."/>
            <person name="Hsiao J."/>
            <person name="Zismann V."/>
            <person name="Iobst S."/>
            <person name="de Vazeille A.R."/>
            <person name="Buell C.R."/>
            <person name="Ying K."/>
            <person name="Li Y."/>
            <person name="Lu T."/>
            <person name="Huang Y."/>
            <person name="Zhao Q."/>
            <person name="Feng Q."/>
            <person name="Zhang L."/>
            <person name="Zhu J."/>
            <person name="Weng Q."/>
            <person name="Mu J."/>
            <person name="Lu Y."/>
            <person name="Fan D."/>
            <person name="Liu Y."/>
            <person name="Guan J."/>
            <person name="Zhang Y."/>
            <person name="Yu S."/>
            <person name="Liu X."/>
            <person name="Zhang Y."/>
            <person name="Hong G."/>
            <person name="Han B."/>
            <person name="Choisne N."/>
            <person name="Demange N."/>
            <person name="Orjeda G."/>
            <person name="Samain S."/>
            <person name="Cattolico L."/>
            <person name="Pelletier E."/>
            <person name="Couloux A."/>
            <person name="Segurens B."/>
            <person name="Wincker P."/>
            <person name="D'Hont A."/>
            <person name="Scarpelli C."/>
            <person name="Weissenbach J."/>
            <person name="Salanoubat M."/>
            <person name="Quetier F."/>
            <person name="Yu Y."/>
            <person name="Kim H.R."/>
            <person name="Rambo T."/>
            <person name="Currie J."/>
            <person name="Collura K."/>
            <person name="Luo M."/>
            <person name="Yang T."/>
            <person name="Ammiraju J.S.S."/>
            <person name="Engler F."/>
            <person name="Soderlund C."/>
            <person name="Wing R.A."/>
            <person name="Palmer L.E."/>
            <person name="de la Bastide M."/>
            <person name="Spiegel L."/>
            <person name="Nascimento L."/>
            <person name="Zutavern T."/>
            <person name="O'Shaughnessy A."/>
            <person name="Dike S."/>
            <person name="Dedhia N."/>
            <person name="Preston R."/>
            <person name="Balija V."/>
            <person name="McCombie W.R."/>
            <person name="Chow T."/>
            <person name="Chen H."/>
            <person name="Chung M."/>
            <person name="Chen C."/>
            <person name="Shaw J."/>
            <person name="Wu H."/>
            <person name="Hsiao K."/>
            <person name="Chao Y."/>
            <person name="Chu M."/>
            <person name="Cheng C."/>
            <person name="Hour A."/>
            <person name="Lee P."/>
            <person name="Lin S."/>
            <person name="Lin Y."/>
            <person name="Liou J."/>
            <person name="Liu S."/>
            <person name="Hsing Y."/>
            <person name="Raghuvanshi S."/>
            <person name="Mohanty A."/>
            <person name="Bharti A.K."/>
            <person name="Gaur A."/>
            <person name="Gupta V."/>
            <person name="Kumar D."/>
            <person name="Ravi V."/>
            <person name="Vij S."/>
            <person name="Kapur A."/>
            <person name="Khurana P."/>
            <person name="Khurana P."/>
            <person name="Khurana J.P."/>
            <person name="Tyagi A.K."/>
            <person name="Gaikwad K."/>
            <person name="Singh A."/>
            <person name="Dalal V."/>
            <person name="Srivastava S."/>
            <person name="Dixit A."/>
            <person name="Pal A.K."/>
            <person name="Ghazi I.A."/>
            <person name="Yadav M."/>
            <person name="Pandit A."/>
            <person name="Bhargava A."/>
            <person name="Sureshbabu K."/>
            <person name="Batra K."/>
            <person name="Sharma T.R."/>
            <person name="Mohapatra T."/>
            <person name="Singh N.K."/>
            <person name="Messing J."/>
            <person name="Nelson A.B."/>
            <person name="Fuks G."/>
            <person name="Kavchok S."/>
            <person name="Keizer G."/>
            <person name="Linton E."/>
            <person name="Llaca V."/>
            <person name="Song R."/>
            <person name="Tanyolac B."/>
            <person name="Young S."/>
            <person name="Ho-Il K."/>
            <person name="Hahn J.H."/>
            <person name="Sangsakoo G."/>
            <person name="Vanavichit A."/>
            <person name="de Mattos Luiz.A.T."/>
            <person name="Zimmer P.D."/>
            <person name="Malone G."/>
            <person name="Dellagostin O."/>
            <person name="de Oliveira A.C."/>
            <person name="Bevan M."/>
            <person name="Bancroft I."/>
            <person name="Minx P."/>
            <person name="Cordum H."/>
            <person name="Wilson R."/>
            <person name="Cheng Z."/>
            <person name="Jin W."/>
            <person name="Jiang J."/>
            <person name="Leong S.A."/>
            <person name="Iwama H."/>
            <person name="Gojobori T."/>
            <person name="Itoh T."/>
            <person name="Niimura Y."/>
            <person name="Fujii Y."/>
            <person name="Habara T."/>
            <person name="Sakai H."/>
            <person name="Sato Y."/>
            <person name="Wilson G."/>
            <person name="Kumar K."/>
            <person name="McCouch S."/>
            <person name="Juretic N."/>
            <person name="Hoen D."/>
            <person name="Wright S."/>
            <person name="Bruskiewich R."/>
            <person name="Bureau T."/>
            <person name="Miyao A."/>
            <person name="Hirochika H."/>
            <person name="Nishikawa T."/>
            <person name="Kadowaki K."/>
            <person name="Sugiura M."/>
            <person name="Burr B."/>
            <person name="Sasaki T."/>
        </authorList>
    </citation>
    <scope>NUCLEOTIDE SEQUENCE [LARGE SCALE GENOMIC DNA]</scope>
    <source>
        <strain evidence="3">cv. Nipponbare</strain>
    </source>
</reference>
<reference evidence="2" key="4">
    <citation type="journal article" date="2007" name="Genome Res.">
        <title>Curated Genome Annotation of Oryza sativa ssp. japonica and Comparative Genome Analysis with Arabidopsis thaliana.</title>
        <authorList>
            <consortium name="The Rice Annotation Project (RAP)"/>
            <person name="Itoh T."/>
            <person name="Tanaka T."/>
            <person name="Barrero R.A."/>
            <person name="Yamasaki C."/>
            <person name="Fujii Y."/>
            <person name="Hilton P.B."/>
            <person name="Antonio B.A."/>
            <person name="Aono H."/>
            <person name="Apweiler R."/>
            <person name="Bruskiewich R."/>
            <person name="Bureau T."/>
            <person name="Burr F."/>
            <person name="Costa de Oliveira A."/>
            <person name="Fuks G."/>
            <person name="Habara T."/>
            <person name="Haberer G."/>
            <person name="Han B."/>
            <person name="Harada E."/>
            <person name="Hiraki A.T."/>
            <person name="Hirochika H."/>
            <person name="Hoen D."/>
            <person name="Hokari H."/>
            <person name="Hosokawa S."/>
            <person name="Hsing Y."/>
            <person name="Ikawa H."/>
            <person name="Ikeo K."/>
            <person name="Imanishi T."/>
            <person name="Ito Y."/>
            <person name="Jaiswal P."/>
            <person name="Kanno M."/>
            <person name="Kawahara Y."/>
            <person name="Kawamura T."/>
            <person name="Kawashima H."/>
            <person name="Khurana J.P."/>
            <person name="Kikuchi S."/>
            <person name="Komatsu S."/>
            <person name="Koyanagi K.O."/>
            <person name="Kubooka H."/>
            <person name="Lieberherr D."/>
            <person name="Lin Y.C."/>
            <person name="Lonsdale D."/>
            <person name="Matsumoto T."/>
            <person name="Matsuya A."/>
            <person name="McCombie W.R."/>
            <person name="Messing J."/>
            <person name="Miyao A."/>
            <person name="Mulder N."/>
            <person name="Nagamura Y."/>
            <person name="Nam J."/>
            <person name="Namiki N."/>
            <person name="Numa H."/>
            <person name="Nurimoto S."/>
            <person name="O'donovan C."/>
            <person name="Ohyanagi H."/>
            <person name="Okido T."/>
            <person name="Oota S."/>
            <person name="Osato N."/>
            <person name="Palmer L.E."/>
            <person name="Quetier F."/>
            <person name="Raghuvanshi S."/>
            <person name="Saichi N."/>
            <person name="Sakai H."/>
            <person name="Sakai Y."/>
            <person name="Sakata K."/>
            <person name="Sakurai T."/>
            <person name="Sato F."/>
            <person name="Sato Y."/>
            <person name="Schoof H."/>
            <person name="Seki M."/>
            <person name="Shibata M."/>
            <person name="Shimizu Y."/>
            <person name="Shinozaki K."/>
            <person name="Shinso Y."/>
            <person name="Singh N.K."/>
            <person name="Smith-White B."/>
            <person name="Takeda J."/>
            <person name="Tanino M."/>
            <person name="Tatusova T."/>
            <person name="Thongjuea S."/>
            <person name="Todokoro F."/>
            <person name="Tsugane M."/>
            <person name="Tyagi A.K."/>
            <person name="Vanavichit A."/>
            <person name="Wang A."/>
            <person name="Wing R.A."/>
            <person name="Yamaguchi K."/>
            <person name="Yamamoto M."/>
            <person name="Yamamoto N."/>
            <person name="Yu Y."/>
            <person name="Zhang H."/>
            <person name="Zhao Q."/>
            <person name="Higo K."/>
            <person name="Burr B."/>
            <person name="Gojobori T."/>
            <person name="Sasaki T."/>
        </authorList>
    </citation>
    <scope>NUCLEOTIDE SEQUENCE</scope>
</reference>
<accession>Q688P8</accession>
<organism evidence="1 3">
    <name type="scientific">Oryza sativa subsp. japonica</name>
    <name type="common">Rice</name>
    <dbReference type="NCBI Taxonomy" id="39947"/>
    <lineage>
        <taxon>Eukaryota</taxon>
        <taxon>Viridiplantae</taxon>
        <taxon>Streptophyta</taxon>
        <taxon>Embryophyta</taxon>
        <taxon>Tracheophyta</taxon>
        <taxon>Spermatophyta</taxon>
        <taxon>Magnoliopsida</taxon>
        <taxon>Liliopsida</taxon>
        <taxon>Poales</taxon>
        <taxon>Poaceae</taxon>
        <taxon>BOP clade</taxon>
        <taxon>Oryzoideae</taxon>
        <taxon>Oryzeae</taxon>
        <taxon>Oryzinae</taxon>
        <taxon>Oryza</taxon>
        <taxon>Oryza sativa</taxon>
    </lineage>
</organism>